<protein>
    <recommendedName>
        <fullName evidence="2">C2H2-type domain-containing protein</fullName>
    </recommendedName>
</protein>
<dbReference type="PROSITE" id="PS00028">
    <property type="entry name" value="ZINC_FINGER_C2H2_1"/>
    <property type="match status" value="1"/>
</dbReference>
<evidence type="ECO:0000313" key="4">
    <source>
        <dbReference type="Proteomes" id="UP000266861"/>
    </source>
</evidence>
<keyword evidence="1" id="KW-0862">Zinc</keyword>
<sequence length="282" mass="33419">MKNENKYNCLLCQQIFPSRNKLLIHERNKHRNNKIIPHRISLFLPSFELVYQYQDAFIILIKKKLGFSRHSIGSKKLSICAFPETVFVHLFENEPTFRYSSVKQMHSCYFQGKMGEERLKQILNYEYWSSKQNPNTKTTGYVLFVNNEETYTVKFNWSLLELNENKRNFQCGTVTCTFTTDSREFINENIPPEPKKNSKKDYRPILPRTPLQQLSLLELNENKRNFQCGTVTCTFTTDSREFINENIPPEPKKNSKKDYRPILPRTPLQQLYINHISINKNS</sequence>
<evidence type="ECO:0000313" key="3">
    <source>
        <dbReference type="EMBL" id="RHZ88992.1"/>
    </source>
</evidence>
<dbReference type="GO" id="GO:0008270">
    <property type="term" value="F:zinc ion binding"/>
    <property type="evidence" value="ECO:0007669"/>
    <property type="project" value="UniProtKB-KW"/>
</dbReference>
<dbReference type="EMBL" id="PQFF01000017">
    <property type="protein sequence ID" value="RHZ88992.1"/>
    <property type="molecule type" value="Genomic_DNA"/>
</dbReference>
<comment type="caution">
    <text evidence="3">The sequence shown here is derived from an EMBL/GenBank/DDBJ whole genome shotgun (WGS) entry which is preliminary data.</text>
</comment>
<keyword evidence="1" id="KW-0863">Zinc-finger</keyword>
<dbReference type="Proteomes" id="UP000266861">
    <property type="component" value="Unassembled WGS sequence"/>
</dbReference>
<dbReference type="OrthoDB" id="2303967at2759"/>
<keyword evidence="1" id="KW-0479">Metal-binding</keyword>
<dbReference type="PROSITE" id="PS50157">
    <property type="entry name" value="ZINC_FINGER_C2H2_2"/>
    <property type="match status" value="1"/>
</dbReference>
<accession>A0A397JNS1</accession>
<gene>
    <name evidence="3" type="ORF">Glove_19g285</name>
</gene>
<reference evidence="3 4" key="1">
    <citation type="submission" date="2018-08" db="EMBL/GenBank/DDBJ databases">
        <title>Genome and evolution of the arbuscular mycorrhizal fungus Diversispora epigaea (formerly Glomus versiforme) and its bacterial endosymbionts.</title>
        <authorList>
            <person name="Sun X."/>
            <person name="Fei Z."/>
            <person name="Harrison M."/>
        </authorList>
    </citation>
    <scope>NUCLEOTIDE SEQUENCE [LARGE SCALE GENOMIC DNA]</scope>
    <source>
        <strain evidence="3 4">IT104</strain>
    </source>
</reference>
<evidence type="ECO:0000256" key="1">
    <source>
        <dbReference type="PROSITE-ProRule" id="PRU00042"/>
    </source>
</evidence>
<feature type="domain" description="C2H2-type" evidence="2">
    <location>
        <begin position="7"/>
        <end position="35"/>
    </location>
</feature>
<organism evidence="3 4">
    <name type="scientific">Diversispora epigaea</name>
    <dbReference type="NCBI Taxonomy" id="1348612"/>
    <lineage>
        <taxon>Eukaryota</taxon>
        <taxon>Fungi</taxon>
        <taxon>Fungi incertae sedis</taxon>
        <taxon>Mucoromycota</taxon>
        <taxon>Glomeromycotina</taxon>
        <taxon>Glomeromycetes</taxon>
        <taxon>Diversisporales</taxon>
        <taxon>Diversisporaceae</taxon>
        <taxon>Diversispora</taxon>
    </lineage>
</organism>
<evidence type="ECO:0000259" key="2">
    <source>
        <dbReference type="PROSITE" id="PS50157"/>
    </source>
</evidence>
<dbReference type="InterPro" id="IPR013087">
    <property type="entry name" value="Znf_C2H2_type"/>
</dbReference>
<dbReference type="AlphaFoldDB" id="A0A397JNS1"/>
<proteinExistence type="predicted"/>
<name>A0A397JNS1_9GLOM</name>
<keyword evidence="4" id="KW-1185">Reference proteome</keyword>